<organism evidence="1 2">
    <name type="scientific">Flemingia macrophylla</name>
    <dbReference type="NCBI Taxonomy" id="520843"/>
    <lineage>
        <taxon>Eukaryota</taxon>
        <taxon>Viridiplantae</taxon>
        <taxon>Streptophyta</taxon>
        <taxon>Embryophyta</taxon>
        <taxon>Tracheophyta</taxon>
        <taxon>Spermatophyta</taxon>
        <taxon>Magnoliopsida</taxon>
        <taxon>eudicotyledons</taxon>
        <taxon>Gunneridae</taxon>
        <taxon>Pentapetalae</taxon>
        <taxon>rosids</taxon>
        <taxon>fabids</taxon>
        <taxon>Fabales</taxon>
        <taxon>Fabaceae</taxon>
        <taxon>Papilionoideae</taxon>
        <taxon>50 kb inversion clade</taxon>
        <taxon>NPAAA clade</taxon>
        <taxon>indigoferoid/millettioid clade</taxon>
        <taxon>Phaseoleae</taxon>
        <taxon>Flemingia</taxon>
    </lineage>
</organism>
<reference evidence="1 2" key="1">
    <citation type="submission" date="2024-08" db="EMBL/GenBank/DDBJ databases">
        <title>Insights into the chromosomal genome structure of Flemingia macrophylla.</title>
        <authorList>
            <person name="Ding Y."/>
            <person name="Zhao Y."/>
            <person name="Bi W."/>
            <person name="Wu M."/>
            <person name="Zhao G."/>
            <person name="Gong Y."/>
            <person name="Li W."/>
            <person name="Zhang P."/>
        </authorList>
    </citation>
    <scope>NUCLEOTIDE SEQUENCE [LARGE SCALE GENOMIC DNA]</scope>
    <source>
        <strain evidence="1">DYQJB</strain>
        <tissue evidence="1">Leaf</tissue>
    </source>
</reference>
<proteinExistence type="predicted"/>
<evidence type="ECO:0000313" key="1">
    <source>
        <dbReference type="EMBL" id="KAL2341570.1"/>
    </source>
</evidence>
<dbReference type="Proteomes" id="UP001603857">
    <property type="component" value="Unassembled WGS sequence"/>
</dbReference>
<keyword evidence="2" id="KW-1185">Reference proteome</keyword>
<evidence type="ECO:0000313" key="2">
    <source>
        <dbReference type="Proteomes" id="UP001603857"/>
    </source>
</evidence>
<dbReference type="AlphaFoldDB" id="A0ABD1N309"/>
<protein>
    <submittedName>
        <fullName evidence="1">Uncharacterized protein</fullName>
    </submittedName>
</protein>
<gene>
    <name evidence="1" type="ORF">Fmac_009510</name>
</gene>
<accession>A0ABD1N309</accession>
<dbReference type="EMBL" id="JBGMDY010000003">
    <property type="protein sequence ID" value="KAL2341570.1"/>
    <property type="molecule type" value="Genomic_DNA"/>
</dbReference>
<name>A0ABD1N309_9FABA</name>
<comment type="caution">
    <text evidence="1">The sequence shown here is derived from an EMBL/GenBank/DDBJ whole genome shotgun (WGS) entry which is preliminary data.</text>
</comment>
<sequence length="57" mass="6654">MKVSTLLPDTIIIYLIAHCNIQPKKKKQSDPQLYYIATLLHYPVQYSVLISHHAKYL</sequence>